<dbReference type="InterPro" id="IPR005829">
    <property type="entry name" value="Sugar_transporter_CS"/>
</dbReference>
<feature type="compositionally biased region" description="Basic and acidic residues" evidence="6">
    <location>
        <begin position="489"/>
        <end position="501"/>
    </location>
</feature>
<comment type="subcellular location">
    <subcellularLocation>
        <location evidence="1">Cell membrane</location>
        <topology evidence="1">Multi-pass membrane protein</topology>
    </subcellularLocation>
</comment>
<dbReference type="PROSITE" id="PS50850">
    <property type="entry name" value="MFS"/>
    <property type="match status" value="1"/>
</dbReference>
<dbReference type="PROSITE" id="PS00217">
    <property type="entry name" value="SUGAR_TRANSPORT_2"/>
    <property type="match status" value="1"/>
</dbReference>
<dbReference type="GO" id="GO:0022857">
    <property type="term" value="F:transmembrane transporter activity"/>
    <property type="evidence" value="ECO:0007669"/>
    <property type="project" value="InterPro"/>
</dbReference>
<dbReference type="Proteomes" id="UP000283128">
    <property type="component" value="Unassembled WGS sequence"/>
</dbReference>
<keyword evidence="5 7" id="KW-0472">Membrane</keyword>
<evidence type="ECO:0000256" key="6">
    <source>
        <dbReference type="SAM" id="MobiDB-lite"/>
    </source>
</evidence>
<dbReference type="PANTHER" id="PTHR23511">
    <property type="entry name" value="SYNAPTIC VESICLE GLYCOPROTEIN 2"/>
    <property type="match status" value="1"/>
</dbReference>
<dbReference type="GO" id="GO:0005886">
    <property type="term" value="C:plasma membrane"/>
    <property type="evidence" value="ECO:0007669"/>
    <property type="project" value="UniProtKB-SubCell"/>
</dbReference>
<name>A0A3S2YTQ3_9ACTN</name>
<dbReference type="SUPFAM" id="SSF103473">
    <property type="entry name" value="MFS general substrate transporter"/>
    <property type="match status" value="1"/>
</dbReference>
<comment type="caution">
    <text evidence="9">The sequence shown here is derived from an EMBL/GenBank/DDBJ whole genome shotgun (WGS) entry which is preliminary data.</text>
</comment>
<dbReference type="EMBL" id="RZYA01000019">
    <property type="protein sequence ID" value="RVU18983.1"/>
    <property type="molecule type" value="Genomic_DNA"/>
</dbReference>
<evidence type="ECO:0000256" key="7">
    <source>
        <dbReference type="SAM" id="Phobius"/>
    </source>
</evidence>
<feature type="transmembrane region" description="Helical" evidence="7">
    <location>
        <begin position="151"/>
        <end position="175"/>
    </location>
</feature>
<gene>
    <name evidence="9" type="ORF">EOT10_31260</name>
</gene>
<dbReference type="RefSeq" id="WP_127831733.1">
    <property type="nucleotide sequence ID" value="NZ_RZYA01000019.1"/>
</dbReference>
<feature type="transmembrane region" description="Helical" evidence="7">
    <location>
        <begin position="325"/>
        <end position="344"/>
    </location>
</feature>
<evidence type="ECO:0000259" key="8">
    <source>
        <dbReference type="PROSITE" id="PS50850"/>
    </source>
</evidence>
<dbReference type="Gene3D" id="1.20.1250.20">
    <property type="entry name" value="MFS general substrate transporter like domains"/>
    <property type="match status" value="1"/>
</dbReference>
<proteinExistence type="predicted"/>
<feature type="transmembrane region" description="Helical" evidence="7">
    <location>
        <begin position="291"/>
        <end position="313"/>
    </location>
</feature>
<organism evidence="9 10">
    <name type="scientific">Streptomyces antnestii</name>
    <dbReference type="NCBI Taxonomy" id="2494256"/>
    <lineage>
        <taxon>Bacteria</taxon>
        <taxon>Bacillati</taxon>
        <taxon>Actinomycetota</taxon>
        <taxon>Actinomycetes</taxon>
        <taxon>Kitasatosporales</taxon>
        <taxon>Streptomycetaceae</taxon>
        <taxon>Streptomyces</taxon>
    </lineage>
</organism>
<evidence type="ECO:0000256" key="2">
    <source>
        <dbReference type="ARBA" id="ARBA00022448"/>
    </source>
</evidence>
<evidence type="ECO:0000256" key="5">
    <source>
        <dbReference type="ARBA" id="ARBA00023136"/>
    </source>
</evidence>
<feature type="transmembrane region" description="Helical" evidence="7">
    <location>
        <begin position="62"/>
        <end position="82"/>
    </location>
</feature>
<dbReference type="AlphaFoldDB" id="A0A3S2YTQ3"/>
<feature type="domain" description="Major facilitator superfamily (MFS) profile" evidence="8">
    <location>
        <begin position="28"/>
        <end position="467"/>
    </location>
</feature>
<dbReference type="Pfam" id="PF00083">
    <property type="entry name" value="Sugar_tr"/>
    <property type="match status" value="1"/>
</dbReference>
<keyword evidence="2" id="KW-0813">Transport</keyword>
<keyword evidence="4 7" id="KW-1133">Transmembrane helix</keyword>
<feature type="transmembrane region" description="Helical" evidence="7">
    <location>
        <begin position="356"/>
        <end position="373"/>
    </location>
</feature>
<feature type="transmembrane region" description="Helical" evidence="7">
    <location>
        <begin position="94"/>
        <end position="112"/>
    </location>
</feature>
<feature type="transmembrane region" description="Helical" evidence="7">
    <location>
        <begin position="379"/>
        <end position="400"/>
    </location>
</feature>
<evidence type="ECO:0000256" key="1">
    <source>
        <dbReference type="ARBA" id="ARBA00004651"/>
    </source>
</evidence>
<reference evidence="9 10" key="1">
    <citation type="submission" date="2019-01" db="EMBL/GenBank/DDBJ databases">
        <title>Genome sequences of Streptomyces and Rhizobium isolates collected from root and soil.</title>
        <authorList>
            <person name="Chhettri S."/>
            <person name="Sevigny J.L."/>
            <person name="Sen A."/>
            <person name="Ennis N."/>
            <person name="Tisa L."/>
        </authorList>
    </citation>
    <scope>NUCLEOTIDE SEQUENCE [LARGE SCALE GENOMIC DNA]</scope>
    <source>
        <strain evidence="9 10">San01</strain>
    </source>
</reference>
<dbReference type="InterPro" id="IPR036259">
    <property type="entry name" value="MFS_trans_sf"/>
</dbReference>
<feature type="transmembrane region" description="Helical" evidence="7">
    <location>
        <begin position="181"/>
        <end position="199"/>
    </location>
</feature>
<evidence type="ECO:0000313" key="9">
    <source>
        <dbReference type="EMBL" id="RVU18983.1"/>
    </source>
</evidence>
<dbReference type="InterPro" id="IPR020846">
    <property type="entry name" value="MFS_dom"/>
</dbReference>
<dbReference type="InterPro" id="IPR005828">
    <property type="entry name" value="MFS_sugar_transport-like"/>
</dbReference>
<protein>
    <submittedName>
        <fullName evidence="9">MFS transporter</fullName>
    </submittedName>
</protein>
<feature type="transmembrane region" description="Helical" evidence="7">
    <location>
        <begin position="420"/>
        <end position="439"/>
    </location>
</feature>
<dbReference type="PANTHER" id="PTHR23511:SF34">
    <property type="entry name" value="SYNAPTIC VESICLE GLYCOPROTEIN 2"/>
    <property type="match status" value="1"/>
</dbReference>
<dbReference type="CDD" id="cd17316">
    <property type="entry name" value="MFS_SV2_like"/>
    <property type="match status" value="1"/>
</dbReference>
<feature type="transmembrane region" description="Helical" evidence="7">
    <location>
        <begin position="118"/>
        <end position="139"/>
    </location>
</feature>
<evidence type="ECO:0000313" key="10">
    <source>
        <dbReference type="Proteomes" id="UP000283128"/>
    </source>
</evidence>
<keyword evidence="10" id="KW-1185">Reference proteome</keyword>
<evidence type="ECO:0000256" key="3">
    <source>
        <dbReference type="ARBA" id="ARBA00022692"/>
    </source>
</evidence>
<feature type="transmembrane region" description="Helical" evidence="7">
    <location>
        <begin position="445"/>
        <end position="464"/>
    </location>
</feature>
<keyword evidence="3 7" id="KW-0812">Transmembrane</keyword>
<accession>A0A3S2YTQ3</accession>
<evidence type="ECO:0000256" key="4">
    <source>
        <dbReference type="ARBA" id="ARBA00022989"/>
    </source>
</evidence>
<feature type="region of interest" description="Disordered" evidence="6">
    <location>
        <begin position="482"/>
        <end position="501"/>
    </location>
</feature>
<sequence>MSPSIPAGGPALLARLERLPVARPHIRLMFMGGLGIAFDGMDGSLVSYLLPVVTPLWHLAPWQTGLLGSSLLIGIMIGALSAGLAGDAIGRRRVMMYALALYCAATAVAAFAPNWEFFFGARLVAGIGVGAEAAIIPAFMSEFVPSRIRGLFVGSVAGFFSLGYLSAALLGRFFVPAFADGWRVAQLVTAAPVLMLLWWRRSLPESPRWLVQQNRLDEAEAVVARLETDVERTTGRPLPPVPEPSAKTQVKAQVQAQVQAQTPMPAQDSEPTGALQRIAALWTGGMARRTAVLWLLWITLTFAYYGFFVWIPSLLVQQGMTISKSFTYTLLITAAQIPGYYSAAFLAERMDRNRTIVTYLLGGAASAFLLSRGDGDHLVLLYGMLLSFFMNGTYAALYAYSLEVYPTAIRATGTGAASAFGRIGGIAAPITIGVLYTALGFGGVFAMVTGALVLGALAILVLGVSTSGRTLEELAEPAAAHTPIAPHTDAAEDSRIKEHNQ</sequence>
<dbReference type="OrthoDB" id="9109650at2"/>